<sequence>MESHHLRSDLLLAHLPTRDTTKIIYYELASAVIIVSYQMTILKAYITSNIPINLYKYIQYNAMWIVEKYNLHKKEGLYARESLKKTPRHTQETHNASTA</sequence>
<accession>A0A150JEC4</accession>
<name>A0A150JKV8_9EURY</name>
<dbReference type="EMBL" id="LNJE01000007">
    <property type="protein sequence ID" value="KYC57870.1"/>
    <property type="molecule type" value="Genomic_DNA"/>
</dbReference>
<protein>
    <submittedName>
        <fullName evidence="2">Uncharacterized protein</fullName>
    </submittedName>
</protein>
<evidence type="ECO:0000313" key="2">
    <source>
        <dbReference type="EMBL" id="KYC57870.1"/>
    </source>
</evidence>
<dbReference type="AlphaFoldDB" id="A0A150JKV8"/>
<accession>A0A150JJQ9</accession>
<comment type="caution">
    <text evidence="2">The sequence shown here is derived from an EMBL/GenBank/DDBJ whole genome shotgun (WGS) entry which is preliminary data.</text>
</comment>
<organism evidence="2">
    <name type="scientific">Candidatus Methanofastidiosum methylothiophilum</name>
    <dbReference type="NCBI Taxonomy" id="1705564"/>
    <lineage>
        <taxon>Archaea</taxon>
        <taxon>Methanobacteriati</taxon>
        <taxon>Methanobacteriota</taxon>
        <taxon>Stenosarchaea group</taxon>
        <taxon>Candidatus Methanofastidiosia</taxon>
        <taxon>Candidatus Methanofastidiosales</taxon>
        <taxon>Candidatus Methanofastidiosaceae</taxon>
        <taxon>Candidatus Methanofastidiosum</taxon>
    </lineage>
</organism>
<proteinExistence type="predicted"/>
<reference evidence="2 3" key="1">
    <citation type="journal article" date="2016" name="ISME J.">
        <title>Chasing the elusive Euryarchaeota class WSA2: genomes reveal a uniquely fastidious methyl-reducing methanogen.</title>
        <authorList>
            <person name="Nobu M.K."/>
            <person name="Narihiro T."/>
            <person name="Kuroda K."/>
            <person name="Mei R."/>
            <person name="Liu W.T."/>
        </authorList>
    </citation>
    <scope>NUCLEOTIDE SEQUENCE [LARGE SCALE GENOMIC DNA]</scope>
    <source>
        <strain evidence="1">ADurb1013_Bin02101</strain>
        <strain evidence="2">ADurb1213_Bin02801</strain>
    </source>
</reference>
<evidence type="ECO:0000313" key="1">
    <source>
        <dbReference type="EMBL" id="KYC55264.1"/>
    </source>
</evidence>
<gene>
    <name evidence="1" type="ORF">AN188_00247</name>
    <name evidence="2" type="ORF">APG09_00754</name>
</gene>
<accession>A0A150JKV8</accession>
<dbReference type="Proteomes" id="UP000092420">
    <property type="component" value="Unassembled WGS sequence"/>
</dbReference>
<evidence type="ECO:0000313" key="3">
    <source>
        <dbReference type="Proteomes" id="UP000092420"/>
    </source>
</evidence>
<dbReference type="EMBL" id="LNJB01000002">
    <property type="protein sequence ID" value="KYC55264.1"/>
    <property type="molecule type" value="Genomic_DNA"/>
</dbReference>